<evidence type="ECO:0000313" key="1">
    <source>
        <dbReference type="EMBL" id="KKM14625.1"/>
    </source>
</evidence>
<gene>
    <name evidence="1" type="ORF">LCGC14_1704280</name>
</gene>
<dbReference type="InterPro" id="IPR019276">
    <property type="entry name" value="DUF2303"/>
</dbReference>
<dbReference type="Pfam" id="PF10065">
    <property type="entry name" value="DUF2303"/>
    <property type="match status" value="1"/>
</dbReference>
<dbReference type="AlphaFoldDB" id="A0A0F9KH56"/>
<dbReference type="EMBL" id="LAZR01015104">
    <property type="protein sequence ID" value="KKM14625.1"/>
    <property type="molecule type" value="Genomic_DNA"/>
</dbReference>
<name>A0A0F9KH56_9ZZZZ</name>
<sequence>MSLIEDIIARLQRPIDEVEIRETEAEDGIRRIAFVQTATVGGGAGGVDFIPFPEMLDVNLRVFKNEKAYKFHPRLRWDIKGQEISFSLDLIEPAIVEEEAFEKVIETFKAHVVAADRAAPQVYIGEP</sequence>
<protein>
    <submittedName>
        <fullName evidence="1">Uncharacterized protein</fullName>
    </submittedName>
</protein>
<accession>A0A0F9KH56</accession>
<comment type="caution">
    <text evidence="1">The sequence shown here is derived from an EMBL/GenBank/DDBJ whole genome shotgun (WGS) entry which is preliminary data.</text>
</comment>
<reference evidence="1" key="1">
    <citation type="journal article" date="2015" name="Nature">
        <title>Complex archaea that bridge the gap between prokaryotes and eukaryotes.</title>
        <authorList>
            <person name="Spang A."/>
            <person name="Saw J.H."/>
            <person name="Jorgensen S.L."/>
            <person name="Zaremba-Niedzwiedzka K."/>
            <person name="Martijn J."/>
            <person name="Lind A.E."/>
            <person name="van Eijk R."/>
            <person name="Schleper C."/>
            <person name="Guy L."/>
            <person name="Ettema T.J."/>
        </authorList>
    </citation>
    <scope>NUCLEOTIDE SEQUENCE</scope>
</reference>
<proteinExistence type="predicted"/>
<organism evidence="1">
    <name type="scientific">marine sediment metagenome</name>
    <dbReference type="NCBI Taxonomy" id="412755"/>
    <lineage>
        <taxon>unclassified sequences</taxon>
        <taxon>metagenomes</taxon>
        <taxon>ecological metagenomes</taxon>
    </lineage>
</organism>